<feature type="transmembrane region" description="Helical" evidence="7">
    <location>
        <begin position="28"/>
        <end position="49"/>
    </location>
</feature>
<comment type="subcellular location">
    <subcellularLocation>
        <location evidence="1 7">Cell membrane</location>
        <topology evidence="1 7">Multi-pass membrane protein</topology>
    </subcellularLocation>
</comment>
<evidence type="ECO:0000256" key="7">
    <source>
        <dbReference type="RuleBase" id="RU367016"/>
    </source>
</evidence>
<evidence type="ECO:0000256" key="3">
    <source>
        <dbReference type="ARBA" id="ARBA00022475"/>
    </source>
</evidence>
<evidence type="ECO:0000313" key="9">
    <source>
        <dbReference type="EMBL" id="MQM30054.1"/>
    </source>
</evidence>
<protein>
    <recommendedName>
        <fullName evidence="8">VTT domain-containing protein</fullName>
    </recommendedName>
</protein>
<comment type="caution">
    <text evidence="9">The sequence shown here is derived from an EMBL/GenBank/DDBJ whole genome shotgun (WGS) entry which is preliminary data.</text>
</comment>
<evidence type="ECO:0000256" key="1">
    <source>
        <dbReference type="ARBA" id="ARBA00004651"/>
    </source>
</evidence>
<evidence type="ECO:0000256" key="5">
    <source>
        <dbReference type="ARBA" id="ARBA00022989"/>
    </source>
</evidence>
<dbReference type="NCBIfam" id="NF008102">
    <property type="entry name" value="PRK10847.1"/>
    <property type="match status" value="1"/>
</dbReference>
<feature type="domain" description="VTT" evidence="8">
    <location>
        <begin position="49"/>
        <end position="174"/>
    </location>
</feature>
<dbReference type="GO" id="GO:0005886">
    <property type="term" value="C:plasma membrane"/>
    <property type="evidence" value="ECO:0007669"/>
    <property type="project" value="UniProtKB-SubCell"/>
</dbReference>
<name>A0A6A7RR72_9PROT</name>
<sequence>MEYLTYFIDIVLHLDKHLAMLVQQYGQWIYVILFVIIFSETGFVVTPFLPGDSLLFVAGALAAVGGMDIAILMVVLMAAAILGNMLNYQIGRYLGPKVFHWEQSRFFNRAALDKTHAFYEKHGGKTLVISRFLPLFRTFAPFVAGIGAMSYARFTFFNLIGGVSWVGSLTLAGYLFGNLPWIQKNLTLVILVIIAISLLPLLIGWLQHRKAEAEPKAS</sequence>
<keyword evidence="3 7" id="KW-1003">Cell membrane</keyword>
<evidence type="ECO:0000256" key="2">
    <source>
        <dbReference type="ARBA" id="ARBA00010792"/>
    </source>
</evidence>
<evidence type="ECO:0000256" key="4">
    <source>
        <dbReference type="ARBA" id="ARBA00022692"/>
    </source>
</evidence>
<evidence type="ECO:0000313" key="10">
    <source>
        <dbReference type="Proteomes" id="UP000342300"/>
    </source>
</evidence>
<feature type="transmembrane region" description="Helical" evidence="7">
    <location>
        <begin position="55"/>
        <end position="82"/>
    </location>
</feature>
<organism evidence="9 10">
    <name type="scientific">Candidatus Accumulibacter phosphatis</name>
    <dbReference type="NCBI Taxonomy" id="327160"/>
    <lineage>
        <taxon>Bacteria</taxon>
        <taxon>Pseudomonadati</taxon>
        <taxon>Pseudomonadota</taxon>
        <taxon>Betaproteobacteria</taxon>
        <taxon>Candidatus Accumulibacter</taxon>
    </lineage>
</organism>
<dbReference type="InterPro" id="IPR032816">
    <property type="entry name" value="VTT_dom"/>
</dbReference>
<feature type="transmembrane region" description="Helical" evidence="7">
    <location>
        <begin position="156"/>
        <end position="176"/>
    </location>
</feature>
<dbReference type="InterPro" id="IPR058127">
    <property type="entry name" value="DedA"/>
</dbReference>
<keyword evidence="5 7" id="KW-1133">Transmembrane helix</keyword>
<proteinExistence type="inferred from homology"/>
<dbReference type="PANTHER" id="PTHR30353:SF0">
    <property type="entry name" value="TRANSMEMBRANE PROTEIN"/>
    <property type="match status" value="1"/>
</dbReference>
<dbReference type="AlphaFoldDB" id="A0A6A7RR72"/>
<accession>A0A6A7RR72</accession>
<evidence type="ECO:0000259" key="8">
    <source>
        <dbReference type="Pfam" id="PF09335"/>
    </source>
</evidence>
<gene>
    <name evidence="9" type="ORF">CRU78_05720</name>
</gene>
<comment type="similarity">
    <text evidence="2 7">Belongs to the DedA family.</text>
</comment>
<dbReference type="InterPro" id="IPR032818">
    <property type="entry name" value="DedA-like"/>
</dbReference>
<dbReference type="Pfam" id="PF09335">
    <property type="entry name" value="VTT_dom"/>
    <property type="match status" value="1"/>
</dbReference>
<dbReference type="EMBL" id="PDHS01000126">
    <property type="protein sequence ID" value="MQM30054.1"/>
    <property type="molecule type" value="Genomic_DNA"/>
</dbReference>
<evidence type="ECO:0000256" key="6">
    <source>
        <dbReference type="ARBA" id="ARBA00023136"/>
    </source>
</evidence>
<reference evidence="9 10" key="1">
    <citation type="submission" date="2017-09" db="EMBL/GenBank/DDBJ databases">
        <title>Metagenomic Analysis Reveals Denitrifying Candidatus Accumulibacter and Flanking Population as a Source of N2O.</title>
        <authorList>
            <person name="Gao H."/>
            <person name="Mao Y."/>
            <person name="Zhao X."/>
            <person name="Liu W.-T."/>
            <person name="Zhang T."/>
            <person name="Wells G."/>
        </authorList>
    </citation>
    <scope>NUCLEOTIDE SEQUENCE [LARGE SCALE GENOMIC DNA]</scope>
    <source>
        <strain evidence="9">CANDO_2_IC</strain>
    </source>
</reference>
<feature type="transmembrane region" description="Helical" evidence="7">
    <location>
        <begin position="188"/>
        <end position="206"/>
    </location>
</feature>
<dbReference type="PANTHER" id="PTHR30353">
    <property type="entry name" value="INNER MEMBRANE PROTEIN DEDA-RELATED"/>
    <property type="match status" value="1"/>
</dbReference>
<keyword evidence="6 7" id="KW-0472">Membrane</keyword>
<dbReference type="Proteomes" id="UP000342300">
    <property type="component" value="Unassembled WGS sequence"/>
</dbReference>
<keyword evidence="4 7" id="KW-0812">Transmembrane</keyword>